<feature type="compositionally biased region" description="Low complexity" evidence="1">
    <location>
        <begin position="215"/>
        <end position="229"/>
    </location>
</feature>
<feature type="region of interest" description="Disordered" evidence="1">
    <location>
        <begin position="1046"/>
        <end position="1078"/>
    </location>
</feature>
<feature type="compositionally biased region" description="Acidic residues" evidence="1">
    <location>
        <begin position="301"/>
        <end position="317"/>
    </location>
</feature>
<comment type="caution">
    <text evidence="2">The sequence shown here is derived from an EMBL/GenBank/DDBJ whole genome shotgun (WGS) entry which is preliminary data.</text>
</comment>
<dbReference type="EMBL" id="JAZHXI010000019">
    <property type="protein sequence ID" value="KAL2061295.1"/>
    <property type="molecule type" value="Genomic_DNA"/>
</dbReference>
<evidence type="ECO:0000256" key="1">
    <source>
        <dbReference type="SAM" id="MobiDB-lite"/>
    </source>
</evidence>
<evidence type="ECO:0008006" key="4">
    <source>
        <dbReference type="Google" id="ProtNLM"/>
    </source>
</evidence>
<feature type="region of interest" description="Disordered" evidence="1">
    <location>
        <begin position="973"/>
        <end position="994"/>
    </location>
</feature>
<evidence type="ECO:0000313" key="2">
    <source>
        <dbReference type="EMBL" id="KAL2061295.1"/>
    </source>
</evidence>
<feature type="compositionally biased region" description="Polar residues" evidence="1">
    <location>
        <begin position="230"/>
        <end position="241"/>
    </location>
</feature>
<reference evidence="2 3" key="1">
    <citation type="journal article" date="2024" name="Commun. Biol.">
        <title>Comparative genomic analysis of thermophilic fungi reveals convergent evolutionary adaptations and gene losses.</title>
        <authorList>
            <person name="Steindorff A.S."/>
            <person name="Aguilar-Pontes M.V."/>
            <person name="Robinson A.J."/>
            <person name="Andreopoulos B."/>
            <person name="LaButti K."/>
            <person name="Kuo A."/>
            <person name="Mondo S."/>
            <person name="Riley R."/>
            <person name="Otillar R."/>
            <person name="Haridas S."/>
            <person name="Lipzen A."/>
            <person name="Grimwood J."/>
            <person name="Schmutz J."/>
            <person name="Clum A."/>
            <person name="Reid I.D."/>
            <person name="Moisan M.C."/>
            <person name="Butler G."/>
            <person name="Nguyen T.T.M."/>
            <person name="Dewar K."/>
            <person name="Conant G."/>
            <person name="Drula E."/>
            <person name="Henrissat B."/>
            <person name="Hansel C."/>
            <person name="Singer S."/>
            <person name="Hutchinson M.I."/>
            <person name="de Vries R.P."/>
            <person name="Natvig D.O."/>
            <person name="Powell A.J."/>
            <person name="Tsang A."/>
            <person name="Grigoriev I.V."/>
        </authorList>
    </citation>
    <scope>NUCLEOTIDE SEQUENCE [LARGE SCALE GENOMIC DNA]</scope>
    <source>
        <strain evidence="2 3">CBS 494.80</strain>
    </source>
</reference>
<dbReference type="SUPFAM" id="SSF48452">
    <property type="entry name" value="TPR-like"/>
    <property type="match status" value="1"/>
</dbReference>
<proteinExistence type="predicted"/>
<feature type="compositionally biased region" description="Basic residues" evidence="1">
    <location>
        <begin position="269"/>
        <end position="281"/>
    </location>
</feature>
<protein>
    <recommendedName>
        <fullName evidence="4">Fungal N-terminal domain-containing protein</fullName>
    </recommendedName>
</protein>
<feature type="compositionally biased region" description="Low complexity" evidence="1">
    <location>
        <begin position="985"/>
        <end position="994"/>
    </location>
</feature>
<sequence length="1231" mass="137392">MDPLSITASTVTLIQSTGAVCSILHKFTKTFRNADSRVAALSNQLSRLIKFLETIDRTLRNCRGQLSLVSMEEDLWHQSRLSLEDCRTTLDELTSLVNRIVDNATSSGFFRRAKVATDLTMYAVELAGFEEKIHKSNSALQTMLSAIQVALSLRGNETQEHILFELGNLTAAIDQIMQATLIRGNRFSHIEQDSSDARVNHNLQRLAQAARNFHSSASSTASTRESSSTVLGTSRPPSWNVPSEAAISVMGGPSMTPNKRRQVDQFIKQQRRMTQRRKRKPLQSARPLLADYPVTSSGENQETEWDMTEAADNSSDVDNEADDLETFLLSGHDDVAQDSMLNHEFAKAQSHLEKAIESRTGSTSEDSKFKQLQIRLALCNFFQHRWQVAEPLIDSIAKSKYNFDPVICNLLHALAIANLQERRLEKAVTLCKQALAGKRRLKTEFTSTFDAECNNTLGLLATIYDHTGENVLAEAARRKMSNDFSYFHPESELEFLVNHPTLCIDVVGKKMIVDWRRPRELADPLADAMSSKTHLSAGNEVLEHVPRGTKTTKKPLQTFHTKLNLSERVNMDSAKEVVVEYTPPGFEPDDDLVLDLKTAMESIPSRLDLGHKNSYMRRVTRFLGSRRKVNDISYCDTQRDSPNSNPDDAYPQCSPRTGEMFWSKLKGQKTKLLKDEARHPNSRHAKSFGRTFSFLNYGGRKNRSFKDFGTDMNHMMKYADIARSRPEVVGTMPLFELDDTSVYPDFPTVDKYGQERASKASTIRFGARRRNPSLERLVEEEVEVAGEVLQDDRISNAGFIGANLDTGSTETRYGSDVPGQRESDVQHELFIKERAERYIEGLRRGFSYHESMMVEGGFRKACTPASEFSNVLPNLAEAGSLVIGDSEFVRDTAPPSVCQQEAQSEEFSFSLVPDRSTNQTRRDQWLSQSQNDIHSDTGHHAVENFLKWTQNPAITQVWLRSPSTLLARLAAERQPKNGEAPSRESQISCQSTSYSSPLHELRRKFSWESASEDDGFSATTFVKPTSILEDQIPSLACRFSWDSDDRPGSADIDGSPSLSRSSSSSRSTSSGTTATSATSATSISSNPILLYDPIGKDLIFMADDSALPAPETVSLSSFLEHLQIECERNSATDILPQPKACLGISRKYEQPTGTDSIDRLGPFSNQAGPEQDVPVAGLMNIISFTLDGEARTKGSSANSNMAGLMLNRSHPLRQRKHQLCKSFEDRISIRA</sequence>
<gene>
    <name evidence="2" type="ORF">VTL71DRAFT_7568</name>
</gene>
<dbReference type="Gene3D" id="1.25.40.10">
    <property type="entry name" value="Tetratricopeptide repeat domain"/>
    <property type="match status" value="1"/>
</dbReference>
<accession>A0ABR4BUI0</accession>
<keyword evidence="3" id="KW-1185">Reference proteome</keyword>
<dbReference type="Proteomes" id="UP001595075">
    <property type="component" value="Unassembled WGS sequence"/>
</dbReference>
<evidence type="ECO:0000313" key="3">
    <source>
        <dbReference type="Proteomes" id="UP001595075"/>
    </source>
</evidence>
<feature type="compositionally biased region" description="Low complexity" evidence="1">
    <location>
        <begin position="1055"/>
        <end position="1078"/>
    </location>
</feature>
<dbReference type="InterPro" id="IPR011990">
    <property type="entry name" value="TPR-like_helical_dom_sf"/>
</dbReference>
<name>A0ABR4BUI0_9HELO</name>
<feature type="region of interest" description="Disordered" evidence="1">
    <location>
        <begin position="211"/>
        <end position="317"/>
    </location>
</feature>
<organism evidence="2 3">
    <name type="scientific">Oculimacula yallundae</name>
    <dbReference type="NCBI Taxonomy" id="86028"/>
    <lineage>
        <taxon>Eukaryota</taxon>
        <taxon>Fungi</taxon>
        <taxon>Dikarya</taxon>
        <taxon>Ascomycota</taxon>
        <taxon>Pezizomycotina</taxon>
        <taxon>Leotiomycetes</taxon>
        <taxon>Helotiales</taxon>
        <taxon>Ploettnerulaceae</taxon>
        <taxon>Oculimacula</taxon>
    </lineage>
</organism>